<dbReference type="Proteomes" id="UP000679373">
    <property type="component" value="Chromosome"/>
</dbReference>
<evidence type="ECO:0000313" key="1">
    <source>
        <dbReference type="EMBL" id="QUN33174.1"/>
    </source>
</evidence>
<gene>
    <name evidence="1" type="ORF">KEC93_14335</name>
</gene>
<dbReference type="EMBL" id="CP073653">
    <property type="protein sequence ID" value="QUN33174.1"/>
    <property type="molecule type" value="Genomic_DNA"/>
</dbReference>
<keyword evidence="2" id="KW-1185">Reference proteome</keyword>
<reference evidence="1" key="1">
    <citation type="submission" date="2021-04" db="EMBL/GenBank/DDBJ databases">
        <title>Complete genome sequence of the type strain Clostridium beijerinckii NRRL B-598.</title>
        <authorList>
            <person name="Sedlar K."/>
            <person name="Branska B."/>
            <person name="Bezdicek M."/>
            <person name="Nykrynova M."/>
            <person name="Lengerova M."/>
            <person name="Skutkova H."/>
            <person name="Patakova P."/>
        </authorList>
    </citation>
    <scope>NUCLEOTIDE SEQUENCE</scope>
    <source>
        <strain evidence="1">DSM 791</strain>
    </source>
</reference>
<name>A0AB74V9V7_CLOBE</name>
<sequence length="1244" mass="147947">MKGKDDNLKDLIRRAYKKLKSFSYYENRNVFLKKRIVDFEKKYEYELDKKFEELEFIIESGNIEELIENNGPEKNFMIRILPKSIQHDDDAIISNSINENDYFIDKVMYYLDICIEAQIIGVLWIMLLGKDIEKTYDKNTAGNELEDNILRDNLNLFKPYYTQYSKWRDDAVNLVEKRMDDKKRTIMMSLDVKEYFYSTNIDFKNKFNDEIKAIIKKKNASYTRRKAYEKINNFIEKVIEKYSSEISKDKRNLLPIGFLPSPILCNWYLKDFDTEVIKKINPLYYKRYIDDIILVFNGDFIDYEDVKNNQLEGYLLNKLFCKNGLFRPALMIGKEDNKEQDIENIYELNTQEDILKFIKKVKRENIHLKKSFLNEVIKILRKYDSSKKDLIKQIENKYDYIVYSDWKTDEQMRKILREICENKEVVTRFSKEGIDNVKLDNSDFKKIFLISSLLNKDDKNDSGAKVCIQDEKIRVYDFKGNGSKAIIDNFKKELLENASAFKFLPEKNQLIDSFDRNVYKISYKDNLSKLSNMERAKISRYEISKFLASIIYSDKLENSEDTKDVDEKILWIFKNPIAIEFYFLWNKVFIYYLLNKKYKYVKDIFSSIYLSIENLEVKQHKYNLNKLKTRREIKNLIRRDLREYLKIVLSMTYSINDELFLESLKCGQEGDSNKGGFSAEDSKIYNELIKDLIGKGINPKRTNIKGIFTLKEEFRRSNMFNHSIVHQPLMNYCYRKYDKDVPINYITNVGMLPDIKSDMRCFKINNNYYECFACINNIKCMDDADYEICKKCINKKFKKENKDIKKTRDDNQNSRKNDDECLVEITDFHKNFNPRYVHLHECILFYINQLMARGKIVSGEMEIKKGIELFKVINNFSEEFKDIESKFLNAINMPIQMEEGNSSGSEEDKVRNVDENEERKKKELFECTHLRYFNKNEYLFIQKDININYIEANQNRKDKFKIAIVNMNVEEDNLKKSFKKVPNLESSRLENLNKLLNYSVKNNADMIIFPEVSIPMQWLDVIAKFSENHDIAIVCGLEHVIYENGLCCNYIVTILPDQYKEYKYAVIKLRLKNHYSPNEKEWVQGYGWKEPQKEKNWKKEYDLFRWKGVDFSTFSCFELANIKDRSLFCSYVDLLIGSVHNKDVNYYSNVMESLSRDVHCYFAHVNYSRMGDNRIIKPASTNEKNILQISGGINDTVLIGEIDVASLREFQCLDYNLQIADKRFKPVPPEFNRNNVKVRCNLPL</sequence>
<accession>A0AB74V9V7</accession>
<dbReference type="GeneID" id="66345724"/>
<dbReference type="Gene3D" id="3.60.110.10">
    <property type="entry name" value="Carbon-nitrogen hydrolase"/>
    <property type="match status" value="1"/>
</dbReference>
<dbReference type="AlphaFoldDB" id="A0AB74V9V7"/>
<organism evidence="1 2">
    <name type="scientific">Clostridium beijerinckii</name>
    <name type="common">Clostridium MP</name>
    <dbReference type="NCBI Taxonomy" id="1520"/>
    <lineage>
        <taxon>Bacteria</taxon>
        <taxon>Bacillati</taxon>
        <taxon>Bacillota</taxon>
        <taxon>Clostridia</taxon>
        <taxon>Eubacteriales</taxon>
        <taxon>Clostridiaceae</taxon>
        <taxon>Clostridium</taxon>
    </lineage>
</organism>
<evidence type="ECO:0000313" key="2">
    <source>
        <dbReference type="Proteomes" id="UP000679373"/>
    </source>
</evidence>
<dbReference type="InterPro" id="IPR036526">
    <property type="entry name" value="C-N_Hydrolase_sf"/>
</dbReference>
<protein>
    <recommendedName>
        <fullName evidence="3">Reverse transcriptase domain-containing protein</fullName>
    </recommendedName>
</protein>
<proteinExistence type="predicted"/>
<dbReference type="SUPFAM" id="SSF56317">
    <property type="entry name" value="Carbon-nitrogen hydrolase"/>
    <property type="match status" value="1"/>
</dbReference>
<evidence type="ECO:0008006" key="3">
    <source>
        <dbReference type="Google" id="ProtNLM"/>
    </source>
</evidence>
<dbReference type="RefSeq" id="WP_077869186.1">
    <property type="nucleotide sequence ID" value="NZ_BKAK01000025.1"/>
</dbReference>